<dbReference type="PROSITE" id="PS50066">
    <property type="entry name" value="MADS_BOX_2"/>
    <property type="match status" value="1"/>
</dbReference>
<dbReference type="PANTHER" id="PTHR43670">
    <property type="entry name" value="HEAT SHOCK PROTEIN 26"/>
    <property type="match status" value="1"/>
</dbReference>
<gene>
    <name evidence="14" type="ORF">MUK42_08508</name>
</gene>
<name>A0A9E7EFD2_9LILI</name>
<keyword evidence="8" id="KW-0539">Nucleus</keyword>
<dbReference type="GO" id="GO:0005886">
    <property type="term" value="C:plasma membrane"/>
    <property type="evidence" value="ECO:0007669"/>
    <property type="project" value="UniProtKB-SubCell"/>
</dbReference>
<evidence type="ECO:0000256" key="7">
    <source>
        <dbReference type="ARBA" id="ARBA00023163"/>
    </source>
</evidence>
<feature type="domain" description="SHSP" evidence="12">
    <location>
        <begin position="46"/>
        <end position="149"/>
    </location>
</feature>
<feature type="domain" description="MADS-box" evidence="13">
    <location>
        <begin position="262"/>
        <end position="296"/>
    </location>
</feature>
<evidence type="ECO:0000256" key="10">
    <source>
        <dbReference type="RuleBase" id="RU003616"/>
    </source>
</evidence>
<evidence type="ECO:0000259" key="12">
    <source>
        <dbReference type="PROSITE" id="PS01031"/>
    </source>
</evidence>
<comment type="similarity">
    <text evidence="9 10">Belongs to the small heat shock protein (HSP20) family.</text>
</comment>
<dbReference type="CDD" id="cd06464">
    <property type="entry name" value="ACD_sHsps-like"/>
    <property type="match status" value="1"/>
</dbReference>
<dbReference type="Gene3D" id="3.40.1810.10">
    <property type="entry name" value="Transcription factor, MADS-box"/>
    <property type="match status" value="1"/>
</dbReference>
<accession>A0A9E7EFD2</accession>
<evidence type="ECO:0000256" key="11">
    <source>
        <dbReference type="SAM" id="MobiDB-lite"/>
    </source>
</evidence>
<feature type="compositionally biased region" description="Basic and acidic residues" evidence="11">
    <location>
        <begin position="144"/>
        <end position="186"/>
    </location>
</feature>
<evidence type="ECO:0000259" key="13">
    <source>
        <dbReference type="PROSITE" id="PS50066"/>
    </source>
</evidence>
<comment type="subcellular location">
    <subcellularLocation>
        <location evidence="2">Cell membrane</location>
        <topology evidence="2">Single-pass membrane protein</topology>
    </subcellularLocation>
    <subcellularLocation>
        <location evidence="1">Nucleus</location>
    </subcellularLocation>
</comment>
<dbReference type="PANTHER" id="PTHR43670:SF114">
    <property type="entry name" value="OS05G0592000 PROTEIN"/>
    <property type="match status" value="1"/>
</dbReference>
<dbReference type="GO" id="GO:0003677">
    <property type="term" value="F:DNA binding"/>
    <property type="evidence" value="ECO:0007669"/>
    <property type="project" value="UniProtKB-KW"/>
</dbReference>
<keyword evidence="3" id="KW-0472">Membrane</keyword>
<evidence type="ECO:0000313" key="15">
    <source>
        <dbReference type="Proteomes" id="UP001055439"/>
    </source>
</evidence>
<dbReference type="AlphaFoldDB" id="A0A9E7EFD2"/>
<reference evidence="14" key="1">
    <citation type="submission" date="2022-05" db="EMBL/GenBank/DDBJ databases">
        <title>The Musa troglodytarum L. genome provides insights into the mechanism of non-climacteric behaviour and enrichment of carotenoids.</title>
        <authorList>
            <person name="Wang J."/>
        </authorList>
    </citation>
    <scope>NUCLEOTIDE SEQUENCE</scope>
    <source>
        <tissue evidence="14">Leaf</tissue>
    </source>
</reference>
<protein>
    <submittedName>
        <fullName evidence="14">Hsp20/alpha crystallin family</fullName>
    </submittedName>
</protein>
<evidence type="ECO:0000256" key="3">
    <source>
        <dbReference type="ARBA" id="ARBA00022475"/>
    </source>
</evidence>
<dbReference type="InterPro" id="IPR002068">
    <property type="entry name" value="A-crystallin/Hsp20_dom"/>
</dbReference>
<keyword evidence="7" id="KW-0804">Transcription</keyword>
<keyword evidence="4" id="KW-0611">Plant defense</keyword>
<dbReference type="GO" id="GO:0005634">
    <property type="term" value="C:nucleus"/>
    <property type="evidence" value="ECO:0007669"/>
    <property type="project" value="UniProtKB-SubCell"/>
</dbReference>
<dbReference type="Pfam" id="PF00011">
    <property type="entry name" value="HSP20"/>
    <property type="match status" value="1"/>
</dbReference>
<sequence>METRQRSTLLQRVYEDFVPRHELLQEQDEETLVVNVAGTFFCYRFQSINTSNSSIFLVTKKPFCCSFFPYIGFGKDQLKVKINRHGKLEMTGERPLTDTKWSRFHKEFQVPDRSTLDRIRAKFYNGLLEITLPKSPGMAAVRAEPAEAVKQQDEKKNQESDAQKVEEDKKDQLKEPKGTEKGAGKDGDEDGEEGTERIDAGKKAAVTPASYCGGKPKLVKLKLKIGKLNSGLYQPRQNTSSSEIAILRMHVCIRSRATTPLGLFSKAEELGAACSVDVAVVAFTSCGKAFSFGDDAIRRYLLLTGEHDGNQDGREEGSSEMEDPVRRLRFLEELRRKAIARAEDLAQARAQAAAASRSSGGTEAGEPFLVGATTCWGPSPLAETPVADCSHRNSEEDSPEGCGKVEEPFVVDATVSWPSSHHSSMSRDAAAAD</sequence>
<dbReference type="EMBL" id="CP097502">
    <property type="protein sequence ID" value="URD74883.1"/>
    <property type="molecule type" value="Genomic_DNA"/>
</dbReference>
<dbReference type="InterPro" id="IPR036879">
    <property type="entry name" value="TF_MADSbox_sf"/>
</dbReference>
<dbReference type="InterPro" id="IPR002100">
    <property type="entry name" value="TF_MADSbox"/>
</dbReference>
<dbReference type="OrthoDB" id="1431247at2759"/>
<dbReference type="SUPFAM" id="SSF49764">
    <property type="entry name" value="HSP20-like chaperones"/>
    <property type="match status" value="1"/>
</dbReference>
<proteinExistence type="inferred from homology"/>
<dbReference type="Pfam" id="PF00319">
    <property type="entry name" value="SRF-TF"/>
    <property type="match status" value="1"/>
</dbReference>
<dbReference type="SUPFAM" id="SSF55455">
    <property type="entry name" value="SRF-like"/>
    <property type="match status" value="1"/>
</dbReference>
<dbReference type="Gene3D" id="2.60.40.790">
    <property type="match status" value="1"/>
</dbReference>
<dbReference type="PROSITE" id="PS01031">
    <property type="entry name" value="SHSP"/>
    <property type="match status" value="1"/>
</dbReference>
<keyword evidence="3" id="KW-1003">Cell membrane</keyword>
<keyword evidence="15" id="KW-1185">Reference proteome</keyword>
<dbReference type="GO" id="GO:0006952">
    <property type="term" value="P:defense response"/>
    <property type="evidence" value="ECO:0007669"/>
    <property type="project" value="UniProtKB-KW"/>
</dbReference>
<dbReference type="InterPro" id="IPR008978">
    <property type="entry name" value="HSP20-like_chaperone"/>
</dbReference>
<evidence type="ECO:0000313" key="14">
    <source>
        <dbReference type="EMBL" id="URD74883.1"/>
    </source>
</evidence>
<keyword evidence="6" id="KW-0238">DNA-binding</keyword>
<keyword evidence="5" id="KW-0805">Transcription regulation</keyword>
<evidence type="ECO:0000256" key="8">
    <source>
        <dbReference type="ARBA" id="ARBA00023242"/>
    </source>
</evidence>
<evidence type="ECO:0000256" key="9">
    <source>
        <dbReference type="PROSITE-ProRule" id="PRU00285"/>
    </source>
</evidence>
<evidence type="ECO:0000256" key="5">
    <source>
        <dbReference type="ARBA" id="ARBA00023015"/>
    </source>
</evidence>
<feature type="region of interest" description="Disordered" evidence="11">
    <location>
        <begin position="386"/>
        <end position="407"/>
    </location>
</feature>
<evidence type="ECO:0000256" key="1">
    <source>
        <dbReference type="ARBA" id="ARBA00004123"/>
    </source>
</evidence>
<dbReference type="Proteomes" id="UP001055439">
    <property type="component" value="Chromosome 1"/>
</dbReference>
<feature type="region of interest" description="Disordered" evidence="11">
    <location>
        <begin position="139"/>
        <end position="200"/>
    </location>
</feature>
<organism evidence="14 15">
    <name type="scientific">Musa troglodytarum</name>
    <name type="common">fe'i banana</name>
    <dbReference type="NCBI Taxonomy" id="320322"/>
    <lineage>
        <taxon>Eukaryota</taxon>
        <taxon>Viridiplantae</taxon>
        <taxon>Streptophyta</taxon>
        <taxon>Embryophyta</taxon>
        <taxon>Tracheophyta</taxon>
        <taxon>Spermatophyta</taxon>
        <taxon>Magnoliopsida</taxon>
        <taxon>Liliopsida</taxon>
        <taxon>Zingiberales</taxon>
        <taxon>Musaceae</taxon>
        <taxon>Musa</taxon>
    </lineage>
</organism>
<evidence type="ECO:0000256" key="2">
    <source>
        <dbReference type="ARBA" id="ARBA00004162"/>
    </source>
</evidence>
<dbReference type="GO" id="GO:0034605">
    <property type="term" value="P:cellular response to heat"/>
    <property type="evidence" value="ECO:0007669"/>
    <property type="project" value="TreeGrafter"/>
</dbReference>
<evidence type="ECO:0000256" key="4">
    <source>
        <dbReference type="ARBA" id="ARBA00022821"/>
    </source>
</evidence>
<evidence type="ECO:0000256" key="6">
    <source>
        <dbReference type="ARBA" id="ARBA00023125"/>
    </source>
</evidence>
<dbReference type="GO" id="GO:0046983">
    <property type="term" value="F:protein dimerization activity"/>
    <property type="evidence" value="ECO:0007669"/>
    <property type="project" value="InterPro"/>
</dbReference>